<dbReference type="EnsemblPlants" id="KQK99323">
    <property type="protein sequence ID" value="KQK99323"/>
    <property type="gene ID" value="SETIT_012826mg"/>
</dbReference>
<reference evidence="2" key="1">
    <citation type="journal article" date="2012" name="Nat. Biotechnol.">
        <title>Reference genome sequence of the model plant Setaria.</title>
        <authorList>
            <person name="Bennetzen J.L."/>
            <person name="Schmutz J."/>
            <person name="Wang H."/>
            <person name="Percifield R."/>
            <person name="Hawkins J."/>
            <person name="Pontaroli A.C."/>
            <person name="Estep M."/>
            <person name="Feng L."/>
            <person name="Vaughn J.N."/>
            <person name="Grimwood J."/>
            <person name="Jenkins J."/>
            <person name="Barry K."/>
            <person name="Lindquist E."/>
            <person name="Hellsten U."/>
            <person name="Deshpande S."/>
            <person name="Wang X."/>
            <person name="Wu X."/>
            <person name="Mitros T."/>
            <person name="Triplett J."/>
            <person name="Yang X."/>
            <person name="Ye C.Y."/>
            <person name="Mauro-Herrera M."/>
            <person name="Wang L."/>
            <person name="Li P."/>
            <person name="Sharma M."/>
            <person name="Sharma R."/>
            <person name="Ronald P.C."/>
            <person name="Panaud O."/>
            <person name="Kellogg E.A."/>
            <person name="Brutnell T.P."/>
            <person name="Doust A.N."/>
            <person name="Tuskan G.A."/>
            <person name="Rokhsar D."/>
            <person name="Devos K.M."/>
        </authorList>
    </citation>
    <scope>NUCLEOTIDE SEQUENCE [LARGE SCALE GENOMIC DNA]</scope>
    <source>
        <strain evidence="2">cv. Yugu1</strain>
    </source>
</reference>
<dbReference type="Proteomes" id="UP000004995">
    <property type="component" value="Unassembled WGS sequence"/>
</dbReference>
<dbReference type="Gramene" id="KQK99323">
    <property type="protein sequence ID" value="KQK99323"/>
    <property type="gene ID" value="SETIT_012826mg"/>
</dbReference>
<dbReference type="AlphaFoldDB" id="K3YF09"/>
<keyword evidence="2" id="KW-1185">Reference proteome</keyword>
<organism evidence="1 2">
    <name type="scientific">Setaria italica</name>
    <name type="common">Foxtail millet</name>
    <name type="synonym">Panicum italicum</name>
    <dbReference type="NCBI Taxonomy" id="4555"/>
    <lineage>
        <taxon>Eukaryota</taxon>
        <taxon>Viridiplantae</taxon>
        <taxon>Streptophyta</taxon>
        <taxon>Embryophyta</taxon>
        <taxon>Tracheophyta</taxon>
        <taxon>Spermatophyta</taxon>
        <taxon>Magnoliopsida</taxon>
        <taxon>Liliopsida</taxon>
        <taxon>Poales</taxon>
        <taxon>Poaceae</taxon>
        <taxon>PACMAD clade</taxon>
        <taxon>Panicoideae</taxon>
        <taxon>Panicodae</taxon>
        <taxon>Paniceae</taxon>
        <taxon>Cenchrinae</taxon>
        <taxon>Setaria</taxon>
    </lineage>
</organism>
<dbReference type="EMBL" id="AGNK02004536">
    <property type="status" value="NOT_ANNOTATED_CDS"/>
    <property type="molecule type" value="Genomic_DNA"/>
</dbReference>
<evidence type="ECO:0000313" key="2">
    <source>
        <dbReference type="Proteomes" id="UP000004995"/>
    </source>
</evidence>
<evidence type="ECO:0000313" key="1">
    <source>
        <dbReference type="EnsemblPlants" id="KQK99323"/>
    </source>
</evidence>
<reference evidence="1" key="2">
    <citation type="submission" date="2018-08" db="UniProtKB">
        <authorList>
            <consortium name="EnsemblPlants"/>
        </authorList>
    </citation>
    <scope>IDENTIFICATION</scope>
    <source>
        <strain evidence="1">Yugu1</strain>
    </source>
</reference>
<sequence length="43" mass="4717">MCFHVNNMTLIAQSNQRPTIPSHIHDLSAEAEVSNGFGIVSIH</sequence>
<name>K3YF09_SETIT</name>
<proteinExistence type="predicted"/>
<protein>
    <submittedName>
        <fullName evidence="1">Uncharacterized protein</fullName>
    </submittedName>
</protein>
<accession>K3YF09</accession>
<dbReference type="HOGENOM" id="CLU_3243137_0_0_1"/>
<dbReference type="InParanoid" id="K3YF09"/>